<dbReference type="EMBL" id="KN882067">
    <property type="protein sequence ID" value="KIY44713.1"/>
    <property type="molecule type" value="Genomic_DNA"/>
</dbReference>
<name>A0A0D7A1M0_9AGAR</name>
<dbReference type="CDD" id="cd00519">
    <property type="entry name" value="Lipase_3"/>
    <property type="match status" value="1"/>
</dbReference>
<evidence type="ECO:0000256" key="3">
    <source>
        <dbReference type="ARBA" id="ARBA00047591"/>
    </source>
</evidence>
<dbReference type="InterPro" id="IPR051218">
    <property type="entry name" value="Sec_MonoDiacylglyc_Lipase"/>
</dbReference>
<dbReference type="SUPFAM" id="SSF53474">
    <property type="entry name" value="alpha/beta-Hydrolases"/>
    <property type="match status" value="1"/>
</dbReference>
<dbReference type="InterPro" id="IPR029058">
    <property type="entry name" value="AB_hydrolase_fold"/>
</dbReference>
<evidence type="ECO:0000313" key="6">
    <source>
        <dbReference type="EMBL" id="KIY44713.1"/>
    </source>
</evidence>
<dbReference type="Proteomes" id="UP000054144">
    <property type="component" value="Unassembled WGS sequence"/>
</dbReference>
<keyword evidence="7" id="KW-1185">Reference proteome</keyword>
<sequence>MSPLPSTARDTTSFSPSNIEFSKAALARAPEDCKNHAFTSPETSALVPVSQAVYDDLLHHFKYSSSAYAPVCPRPNGATLVLQLSNGSDAQGYVARDDSRRELIIALRGSMTVTDVLLDASLLLVPLVSPGVYAPSGVLVHAGVLGAWDAVALQVLAAVAEQFVTCATGYTLITTGHSLGGAMAALAAVCLKANFADSKVKCYTYGQPRTGNAAFAEYFNGLFGECAFRVVHTKDGVPTMIPTSLGYHHHGIEYWQTADPPCAENILQCASDGEDPNGSASVPSHGVNAAHMVVRFSALFIS</sequence>
<comment type="catalytic activity">
    <reaction evidence="4">
        <text>a monoacylglycerol + H2O = glycerol + a fatty acid + H(+)</text>
        <dbReference type="Rhea" id="RHEA:15245"/>
        <dbReference type="ChEBI" id="CHEBI:15377"/>
        <dbReference type="ChEBI" id="CHEBI:15378"/>
        <dbReference type="ChEBI" id="CHEBI:17408"/>
        <dbReference type="ChEBI" id="CHEBI:17754"/>
        <dbReference type="ChEBI" id="CHEBI:28868"/>
    </reaction>
</comment>
<evidence type="ECO:0000256" key="2">
    <source>
        <dbReference type="ARBA" id="ARBA00043996"/>
    </source>
</evidence>
<keyword evidence="6" id="KW-0378">Hydrolase</keyword>
<evidence type="ECO:0000313" key="7">
    <source>
        <dbReference type="Proteomes" id="UP000054144"/>
    </source>
</evidence>
<gene>
    <name evidence="6" type="ORF">FISHEDRAFT_77334</name>
</gene>
<dbReference type="GO" id="GO:0016787">
    <property type="term" value="F:hydrolase activity"/>
    <property type="evidence" value="ECO:0007669"/>
    <property type="project" value="UniProtKB-KW"/>
</dbReference>
<comment type="similarity">
    <text evidence="2">Belongs to the AB hydrolase superfamily. Lipase family. Class 3 subfamily.</text>
</comment>
<reference evidence="6 7" key="1">
    <citation type="journal article" date="2015" name="Fungal Genet. Biol.">
        <title>Evolution of novel wood decay mechanisms in Agaricales revealed by the genome sequences of Fistulina hepatica and Cylindrobasidium torrendii.</title>
        <authorList>
            <person name="Floudas D."/>
            <person name="Held B.W."/>
            <person name="Riley R."/>
            <person name="Nagy L.G."/>
            <person name="Koehler G."/>
            <person name="Ransdell A.S."/>
            <person name="Younus H."/>
            <person name="Chow J."/>
            <person name="Chiniquy J."/>
            <person name="Lipzen A."/>
            <person name="Tritt A."/>
            <person name="Sun H."/>
            <person name="Haridas S."/>
            <person name="LaButti K."/>
            <person name="Ohm R.A."/>
            <person name="Kues U."/>
            <person name="Blanchette R.A."/>
            <person name="Grigoriev I.V."/>
            <person name="Minto R.E."/>
            <person name="Hibbett D.S."/>
        </authorList>
    </citation>
    <scope>NUCLEOTIDE SEQUENCE [LARGE SCALE GENOMIC DNA]</scope>
    <source>
        <strain evidence="6 7">ATCC 64428</strain>
    </source>
</reference>
<dbReference type="AlphaFoldDB" id="A0A0D7A1M0"/>
<dbReference type="GO" id="GO:0006629">
    <property type="term" value="P:lipid metabolic process"/>
    <property type="evidence" value="ECO:0007669"/>
    <property type="project" value="InterPro"/>
</dbReference>
<accession>A0A0D7A1M0</accession>
<organism evidence="6 7">
    <name type="scientific">Fistulina hepatica ATCC 64428</name>
    <dbReference type="NCBI Taxonomy" id="1128425"/>
    <lineage>
        <taxon>Eukaryota</taxon>
        <taxon>Fungi</taxon>
        <taxon>Dikarya</taxon>
        <taxon>Basidiomycota</taxon>
        <taxon>Agaricomycotina</taxon>
        <taxon>Agaricomycetes</taxon>
        <taxon>Agaricomycetidae</taxon>
        <taxon>Agaricales</taxon>
        <taxon>Fistulinaceae</taxon>
        <taxon>Fistulina</taxon>
    </lineage>
</organism>
<keyword evidence="1" id="KW-1015">Disulfide bond</keyword>
<dbReference type="Pfam" id="PF01764">
    <property type="entry name" value="Lipase_3"/>
    <property type="match status" value="1"/>
</dbReference>
<evidence type="ECO:0000256" key="4">
    <source>
        <dbReference type="ARBA" id="ARBA00048461"/>
    </source>
</evidence>
<dbReference type="OrthoDB" id="438440at2759"/>
<protein>
    <submittedName>
        <fullName evidence="6">Alpha/beta-hydrolase</fullName>
    </submittedName>
</protein>
<comment type="catalytic activity">
    <reaction evidence="3">
        <text>a diacylglycerol + H2O = a monoacylglycerol + a fatty acid + H(+)</text>
        <dbReference type="Rhea" id="RHEA:32731"/>
        <dbReference type="ChEBI" id="CHEBI:15377"/>
        <dbReference type="ChEBI" id="CHEBI:15378"/>
        <dbReference type="ChEBI" id="CHEBI:17408"/>
        <dbReference type="ChEBI" id="CHEBI:18035"/>
        <dbReference type="ChEBI" id="CHEBI:28868"/>
    </reaction>
</comment>
<dbReference type="PANTHER" id="PTHR45856">
    <property type="entry name" value="ALPHA/BETA-HYDROLASES SUPERFAMILY PROTEIN"/>
    <property type="match status" value="1"/>
</dbReference>
<evidence type="ECO:0000259" key="5">
    <source>
        <dbReference type="Pfam" id="PF01764"/>
    </source>
</evidence>
<dbReference type="PANTHER" id="PTHR45856:SF24">
    <property type="entry name" value="FUNGAL LIPASE-LIKE DOMAIN-CONTAINING PROTEIN"/>
    <property type="match status" value="1"/>
</dbReference>
<proteinExistence type="inferred from homology"/>
<feature type="domain" description="Fungal lipase-type" evidence="5">
    <location>
        <begin position="105"/>
        <end position="242"/>
    </location>
</feature>
<evidence type="ECO:0000256" key="1">
    <source>
        <dbReference type="ARBA" id="ARBA00023157"/>
    </source>
</evidence>
<dbReference type="InterPro" id="IPR002921">
    <property type="entry name" value="Fungal_lipase-type"/>
</dbReference>
<dbReference type="Gene3D" id="3.40.50.1820">
    <property type="entry name" value="alpha/beta hydrolase"/>
    <property type="match status" value="1"/>
</dbReference>